<keyword evidence="1" id="KW-0732">Signal</keyword>
<reference evidence="2 3" key="1">
    <citation type="submission" date="2022-04" db="EMBL/GenBank/DDBJ databases">
        <title>Hymenobacter sp. isolated from the air.</title>
        <authorList>
            <person name="Won M."/>
            <person name="Lee C.-M."/>
            <person name="Woen H.-Y."/>
            <person name="Kwon S.-W."/>
        </authorList>
    </citation>
    <scope>NUCLEOTIDE SEQUENCE [LARGE SCALE GENOMIC DNA]</scope>
    <source>
        <strain evidence="3">5116 S-27</strain>
    </source>
</reference>
<feature type="chain" id="PRO_5045110359" evidence="1">
    <location>
        <begin position="22"/>
        <end position="176"/>
    </location>
</feature>
<gene>
    <name evidence="2" type="ORF">MUN80_11610</name>
</gene>
<dbReference type="PROSITE" id="PS51257">
    <property type="entry name" value="PROKAR_LIPOPROTEIN"/>
    <property type="match status" value="1"/>
</dbReference>
<keyword evidence="3" id="KW-1185">Reference proteome</keyword>
<protein>
    <submittedName>
        <fullName evidence="2">Uncharacterized protein</fullName>
    </submittedName>
</protein>
<sequence length="176" mass="19659">MLRSFLTWFLLFGTLALSACCANKSCDCRDTLDNVVLLRFDVTPGSPNAFARKDVDTIIITRKPLAPLSPIKPDTLRLIRTLAQADDSIALGQGRTFPSAALPFFKYQYKIWPASDPKQVFVVDSLHVQSRPEAVDGCCTCYQVIRKDLHLNGDTINLLDPTGQDKPMYVQLEKQP</sequence>
<evidence type="ECO:0000256" key="1">
    <source>
        <dbReference type="SAM" id="SignalP"/>
    </source>
</evidence>
<feature type="signal peptide" evidence="1">
    <location>
        <begin position="1"/>
        <end position="21"/>
    </location>
</feature>
<evidence type="ECO:0000313" key="3">
    <source>
        <dbReference type="Proteomes" id="UP000831785"/>
    </source>
</evidence>
<dbReference type="EMBL" id="CP095049">
    <property type="protein sequence ID" value="UOQ55375.1"/>
    <property type="molecule type" value="Genomic_DNA"/>
</dbReference>
<accession>A0ABY4FFC9</accession>
<dbReference type="RefSeq" id="WP_244723991.1">
    <property type="nucleotide sequence ID" value="NZ_CP095049.1"/>
</dbReference>
<name>A0ABY4FFC9_9BACT</name>
<evidence type="ECO:0000313" key="2">
    <source>
        <dbReference type="EMBL" id="UOQ55375.1"/>
    </source>
</evidence>
<organism evidence="2 3">
    <name type="scientific">Hymenobacter cellulosivorans</name>
    <dbReference type="NCBI Taxonomy" id="2932249"/>
    <lineage>
        <taxon>Bacteria</taxon>
        <taxon>Pseudomonadati</taxon>
        <taxon>Bacteroidota</taxon>
        <taxon>Cytophagia</taxon>
        <taxon>Cytophagales</taxon>
        <taxon>Hymenobacteraceae</taxon>
        <taxon>Hymenobacter</taxon>
    </lineage>
</organism>
<proteinExistence type="predicted"/>
<dbReference type="Proteomes" id="UP000831785">
    <property type="component" value="Chromosome"/>
</dbReference>